<dbReference type="SUPFAM" id="SSF57850">
    <property type="entry name" value="RING/U-box"/>
    <property type="match status" value="1"/>
</dbReference>
<protein>
    <submittedName>
        <fullName evidence="8">E3 ubiquitin-protein ligase BRE1</fullName>
    </submittedName>
</protein>
<feature type="transmembrane region" description="Helical" evidence="6">
    <location>
        <begin position="275"/>
        <end position="293"/>
    </location>
</feature>
<dbReference type="InterPro" id="IPR013083">
    <property type="entry name" value="Znf_RING/FYVE/PHD"/>
</dbReference>
<keyword evidence="6" id="KW-1133">Transmembrane helix</keyword>
<sequence>MPSTTMNGTASSSCPEIDPDPNVLEEMRRMAYDRSKWLQTYTFIISQYEFNKEEISQFYSEMCDVLDSMKAFLKCPFCKHTIKKSAILACGHLVCQKCVTRRFIGAVKSRCPTCECEVEKAVPLPVYAVNEITKEIALFMKEARFFKASQMKPLKEKDAKKLLKSMNFVFLQRIKNLEGQLMCDYCFNKLNTTCLVRCAADAFTGRPLCVGCDTKYIRFYQNEQGKTFDEPIQFPTFDTIVSEFYGFLTNIVDYCKSKKIPIRLMNKSGIISLRPVYKLLVAAILIGIFLIYLSN</sequence>
<comment type="caution">
    <text evidence="8">The sequence shown here is derived from an EMBL/GenBank/DDBJ whole genome shotgun (WGS) entry which is preliminary data.</text>
</comment>
<dbReference type="GO" id="GO:0008270">
    <property type="term" value="F:zinc ion binding"/>
    <property type="evidence" value="ECO:0007669"/>
    <property type="project" value="UniProtKB-KW"/>
</dbReference>
<dbReference type="InterPro" id="IPR001841">
    <property type="entry name" value="Znf_RING"/>
</dbReference>
<dbReference type="PROSITE" id="PS00518">
    <property type="entry name" value="ZF_RING_1"/>
    <property type="match status" value="1"/>
</dbReference>
<evidence type="ECO:0000256" key="3">
    <source>
        <dbReference type="ARBA" id="ARBA00022833"/>
    </source>
</evidence>
<feature type="region of interest" description="Disordered" evidence="5">
    <location>
        <begin position="1"/>
        <end position="21"/>
    </location>
</feature>
<dbReference type="OrthoDB" id="6270329at2759"/>
<proteinExistence type="predicted"/>
<dbReference type="SMART" id="SM00184">
    <property type="entry name" value="RING"/>
    <property type="match status" value="1"/>
</dbReference>
<keyword evidence="1" id="KW-0479">Metal-binding</keyword>
<keyword evidence="6" id="KW-0812">Transmembrane</keyword>
<evidence type="ECO:0000256" key="6">
    <source>
        <dbReference type="SAM" id="Phobius"/>
    </source>
</evidence>
<evidence type="ECO:0000256" key="5">
    <source>
        <dbReference type="SAM" id="MobiDB-lite"/>
    </source>
</evidence>
<keyword evidence="6" id="KW-0472">Membrane</keyword>
<evidence type="ECO:0000259" key="7">
    <source>
        <dbReference type="PROSITE" id="PS50089"/>
    </source>
</evidence>
<name>A0A1D2N6L8_ORCCI</name>
<feature type="domain" description="RING-type" evidence="7">
    <location>
        <begin position="75"/>
        <end position="115"/>
    </location>
</feature>
<evidence type="ECO:0000256" key="4">
    <source>
        <dbReference type="PROSITE-ProRule" id="PRU00175"/>
    </source>
</evidence>
<accession>A0A1D2N6L8</accession>
<dbReference type="InterPro" id="IPR017907">
    <property type="entry name" value="Znf_RING_CS"/>
</dbReference>
<reference evidence="8 9" key="1">
    <citation type="journal article" date="2016" name="Genome Biol. Evol.">
        <title>Gene Family Evolution Reflects Adaptation to Soil Environmental Stressors in the Genome of the Collembolan Orchesella cincta.</title>
        <authorList>
            <person name="Faddeeva-Vakhrusheva A."/>
            <person name="Derks M.F."/>
            <person name="Anvar S.Y."/>
            <person name="Agamennone V."/>
            <person name="Suring W."/>
            <person name="Smit S."/>
            <person name="van Straalen N.M."/>
            <person name="Roelofs D."/>
        </authorList>
    </citation>
    <scope>NUCLEOTIDE SEQUENCE [LARGE SCALE GENOMIC DNA]</scope>
    <source>
        <tissue evidence="8">Mixed pool</tissue>
    </source>
</reference>
<dbReference type="Pfam" id="PF00097">
    <property type="entry name" value="zf-C3HC4"/>
    <property type="match status" value="1"/>
</dbReference>
<keyword evidence="3" id="KW-0862">Zinc</keyword>
<dbReference type="Proteomes" id="UP000094527">
    <property type="component" value="Unassembled WGS sequence"/>
</dbReference>
<dbReference type="EMBL" id="LJIJ01000189">
    <property type="protein sequence ID" value="ODN00725.1"/>
    <property type="molecule type" value="Genomic_DNA"/>
</dbReference>
<organism evidence="8 9">
    <name type="scientific">Orchesella cincta</name>
    <name type="common">Springtail</name>
    <name type="synonym">Podura cincta</name>
    <dbReference type="NCBI Taxonomy" id="48709"/>
    <lineage>
        <taxon>Eukaryota</taxon>
        <taxon>Metazoa</taxon>
        <taxon>Ecdysozoa</taxon>
        <taxon>Arthropoda</taxon>
        <taxon>Hexapoda</taxon>
        <taxon>Collembola</taxon>
        <taxon>Entomobryomorpha</taxon>
        <taxon>Entomobryoidea</taxon>
        <taxon>Orchesellidae</taxon>
        <taxon>Orchesellinae</taxon>
        <taxon>Orchesella</taxon>
    </lineage>
</organism>
<evidence type="ECO:0000256" key="1">
    <source>
        <dbReference type="ARBA" id="ARBA00022723"/>
    </source>
</evidence>
<dbReference type="AlphaFoldDB" id="A0A1D2N6L8"/>
<keyword evidence="9" id="KW-1185">Reference proteome</keyword>
<evidence type="ECO:0000313" key="8">
    <source>
        <dbReference type="EMBL" id="ODN00725.1"/>
    </source>
</evidence>
<dbReference type="InterPro" id="IPR018957">
    <property type="entry name" value="Znf_C3HC4_RING-type"/>
</dbReference>
<gene>
    <name evidence="8" type="ORF">Ocin01_05949</name>
</gene>
<feature type="compositionally biased region" description="Polar residues" evidence="5">
    <location>
        <begin position="1"/>
        <end position="14"/>
    </location>
</feature>
<evidence type="ECO:0000313" key="9">
    <source>
        <dbReference type="Proteomes" id="UP000094527"/>
    </source>
</evidence>
<dbReference type="Gene3D" id="3.30.40.10">
    <property type="entry name" value="Zinc/RING finger domain, C3HC4 (zinc finger)"/>
    <property type="match status" value="1"/>
</dbReference>
<keyword evidence="2 4" id="KW-0863">Zinc-finger</keyword>
<evidence type="ECO:0000256" key="2">
    <source>
        <dbReference type="ARBA" id="ARBA00022771"/>
    </source>
</evidence>
<dbReference type="PROSITE" id="PS50089">
    <property type="entry name" value="ZF_RING_2"/>
    <property type="match status" value="1"/>
</dbReference>